<evidence type="ECO:0000256" key="3">
    <source>
        <dbReference type="ARBA" id="ARBA00022692"/>
    </source>
</evidence>
<feature type="transmembrane region" description="Helical" evidence="8">
    <location>
        <begin position="197"/>
        <end position="220"/>
    </location>
</feature>
<accession>A0A7S3VSY7</accession>
<dbReference type="PANTHER" id="PTHR22883">
    <property type="entry name" value="ZINC FINGER DHHC DOMAIN CONTAINING PROTEIN"/>
    <property type="match status" value="1"/>
</dbReference>
<keyword evidence="5 8" id="KW-0472">Membrane</keyword>
<dbReference type="InterPro" id="IPR001594">
    <property type="entry name" value="Palmitoyltrfase_DHHC"/>
</dbReference>
<comment type="similarity">
    <text evidence="7">Belongs to the DHHC palmitoyltransferase family. PFA5 subfamily.</text>
</comment>
<comment type="subcellular location">
    <subcellularLocation>
        <location evidence="1">Membrane</location>
        <topology evidence="1">Multi-pass membrane protein</topology>
    </subcellularLocation>
</comment>
<evidence type="ECO:0000256" key="2">
    <source>
        <dbReference type="ARBA" id="ARBA00022679"/>
    </source>
</evidence>
<keyword evidence="2 8" id="KW-0808">Transferase</keyword>
<evidence type="ECO:0000256" key="8">
    <source>
        <dbReference type="RuleBase" id="RU079119"/>
    </source>
</evidence>
<sequence>MDAVEILLLIYLAATCIVLVLLLFCWDNAVKLADHAASFCWTVLARCISTRAQRKVERWLDLLDDHVFNHSLQASYVTLVIILYRVYAVNVFPFLQLNPWVTEVHIVLSRVSVGICAALFIAACTSDPGTVTAGNVAAHNKLYPCNDRLWPKKFCKTCKFYRPARSKHCRVCRVCVARYDHHCAWINNCVGLGNMRIFLAFLAANASVTGYAAVIGCLALGGRLKAMGVLGHARVLDWRTGHVVMIRPHSIRTQLRYALGMSPIAAACTIFLALASLLLFTFLAYQLLMIAQGCTQYESDRRFSVHESSSRRAKQQAAPATSDGKSEREKVGRGGFKQTAPYVFLIGGIRWVLSCGKGGRGIKKHERVFHGIREPNMRGYDLDFVHNLRPWAALQQAEAQLLSSKQQEQQDKREKHE</sequence>
<dbReference type="GO" id="GO:0005794">
    <property type="term" value="C:Golgi apparatus"/>
    <property type="evidence" value="ECO:0007669"/>
    <property type="project" value="TreeGrafter"/>
</dbReference>
<dbReference type="EC" id="2.3.1.225" evidence="8"/>
<keyword evidence="3 8" id="KW-0812">Transmembrane</keyword>
<dbReference type="PANTHER" id="PTHR22883:SF23">
    <property type="entry name" value="PALMITOYLTRANSFERASE ZDHHC6"/>
    <property type="match status" value="1"/>
</dbReference>
<evidence type="ECO:0000256" key="1">
    <source>
        <dbReference type="ARBA" id="ARBA00004141"/>
    </source>
</evidence>
<dbReference type="GO" id="GO:0016020">
    <property type="term" value="C:membrane"/>
    <property type="evidence" value="ECO:0007669"/>
    <property type="project" value="UniProtKB-SubCell"/>
</dbReference>
<dbReference type="GO" id="GO:0006612">
    <property type="term" value="P:protein targeting to membrane"/>
    <property type="evidence" value="ECO:0007669"/>
    <property type="project" value="TreeGrafter"/>
</dbReference>
<dbReference type="AlphaFoldDB" id="A0A7S3VSY7"/>
<gene>
    <name evidence="11" type="ORF">DTER00134_LOCUS19794</name>
</gene>
<name>A0A7S3VSY7_DUNTE</name>
<proteinExistence type="inferred from homology"/>
<evidence type="ECO:0000256" key="6">
    <source>
        <dbReference type="ARBA" id="ARBA00023315"/>
    </source>
</evidence>
<keyword evidence="6 8" id="KW-0012">Acyltransferase</keyword>
<feature type="transmembrane region" description="Helical" evidence="8">
    <location>
        <begin position="6"/>
        <end position="26"/>
    </location>
</feature>
<evidence type="ECO:0000313" key="11">
    <source>
        <dbReference type="EMBL" id="CAE0504721.1"/>
    </source>
</evidence>
<evidence type="ECO:0000259" key="10">
    <source>
        <dbReference type="Pfam" id="PF01529"/>
    </source>
</evidence>
<keyword evidence="4 8" id="KW-1133">Transmembrane helix</keyword>
<feature type="region of interest" description="Disordered" evidence="9">
    <location>
        <begin position="305"/>
        <end position="333"/>
    </location>
</feature>
<evidence type="ECO:0000256" key="4">
    <source>
        <dbReference type="ARBA" id="ARBA00022989"/>
    </source>
</evidence>
<dbReference type="PROSITE" id="PS50216">
    <property type="entry name" value="DHHC"/>
    <property type="match status" value="1"/>
</dbReference>
<dbReference type="Pfam" id="PF01529">
    <property type="entry name" value="DHHC"/>
    <property type="match status" value="1"/>
</dbReference>
<dbReference type="GO" id="GO:0019706">
    <property type="term" value="F:protein-cysteine S-palmitoyltransferase activity"/>
    <property type="evidence" value="ECO:0007669"/>
    <property type="project" value="UniProtKB-EC"/>
</dbReference>
<dbReference type="EMBL" id="HBIP01032504">
    <property type="protein sequence ID" value="CAE0504721.1"/>
    <property type="molecule type" value="Transcribed_RNA"/>
</dbReference>
<feature type="domain" description="Palmitoyltransferase DHHC" evidence="10">
    <location>
        <begin position="152"/>
        <end position="299"/>
    </location>
</feature>
<comment type="catalytic activity">
    <reaction evidence="8">
        <text>L-cysteinyl-[protein] + hexadecanoyl-CoA = S-hexadecanoyl-L-cysteinyl-[protein] + CoA</text>
        <dbReference type="Rhea" id="RHEA:36683"/>
        <dbReference type="Rhea" id="RHEA-COMP:10131"/>
        <dbReference type="Rhea" id="RHEA-COMP:11032"/>
        <dbReference type="ChEBI" id="CHEBI:29950"/>
        <dbReference type="ChEBI" id="CHEBI:57287"/>
        <dbReference type="ChEBI" id="CHEBI:57379"/>
        <dbReference type="ChEBI" id="CHEBI:74151"/>
        <dbReference type="EC" id="2.3.1.225"/>
    </reaction>
</comment>
<organism evidence="11">
    <name type="scientific">Dunaliella tertiolecta</name>
    <name type="common">Green alga</name>
    <dbReference type="NCBI Taxonomy" id="3047"/>
    <lineage>
        <taxon>Eukaryota</taxon>
        <taxon>Viridiplantae</taxon>
        <taxon>Chlorophyta</taxon>
        <taxon>core chlorophytes</taxon>
        <taxon>Chlorophyceae</taxon>
        <taxon>CS clade</taxon>
        <taxon>Chlamydomonadales</taxon>
        <taxon>Dunaliellaceae</taxon>
        <taxon>Dunaliella</taxon>
    </lineage>
</organism>
<feature type="transmembrane region" description="Helical" evidence="8">
    <location>
        <begin position="76"/>
        <end position="95"/>
    </location>
</feature>
<evidence type="ECO:0000256" key="5">
    <source>
        <dbReference type="ARBA" id="ARBA00023136"/>
    </source>
</evidence>
<evidence type="ECO:0000256" key="9">
    <source>
        <dbReference type="SAM" id="MobiDB-lite"/>
    </source>
</evidence>
<dbReference type="InterPro" id="IPR039859">
    <property type="entry name" value="PFA4/ZDH16/20/ERF2-like"/>
</dbReference>
<reference evidence="11" key="1">
    <citation type="submission" date="2021-01" db="EMBL/GenBank/DDBJ databases">
        <authorList>
            <person name="Corre E."/>
            <person name="Pelletier E."/>
            <person name="Niang G."/>
            <person name="Scheremetjew M."/>
            <person name="Finn R."/>
            <person name="Kale V."/>
            <person name="Holt S."/>
            <person name="Cochrane G."/>
            <person name="Meng A."/>
            <person name="Brown T."/>
            <person name="Cohen L."/>
        </authorList>
    </citation>
    <scope>NUCLEOTIDE SEQUENCE</scope>
    <source>
        <strain evidence="11">CCMP1320</strain>
    </source>
</reference>
<evidence type="ECO:0000256" key="7">
    <source>
        <dbReference type="ARBA" id="ARBA00038298"/>
    </source>
</evidence>
<protein>
    <recommendedName>
        <fullName evidence="8">S-acyltransferase</fullName>
        <ecNumber evidence="8">2.3.1.225</ecNumber>
    </recommendedName>
    <alternativeName>
        <fullName evidence="8">Palmitoyltransferase</fullName>
    </alternativeName>
</protein>
<comment type="domain">
    <text evidence="8">The DHHC domain is required for palmitoyltransferase activity.</text>
</comment>
<feature type="transmembrane region" description="Helical" evidence="8">
    <location>
        <begin position="257"/>
        <end position="285"/>
    </location>
</feature>
<dbReference type="GO" id="GO:0005783">
    <property type="term" value="C:endoplasmic reticulum"/>
    <property type="evidence" value="ECO:0007669"/>
    <property type="project" value="TreeGrafter"/>
</dbReference>